<dbReference type="Pfam" id="PF04149">
    <property type="entry name" value="DUF397"/>
    <property type="match status" value="1"/>
</dbReference>
<evidence type="ECO:0000259" key="1">
    <source>
        <dbReference type="Pfam" id="PF04149"/>
    </source>
</evidence>
<accession>A0A1N7H0K1</accession>
<evidence type="ECO:0000313" key="3">
    <source>
        <dbReference type="Proteomes" id="UP000186096"/>
    </source>
</evidence>
<proteinExistence type="predicted"/>
<protein>
    <recommendedName>
        <fullName evidence="1">DUF397 domain-containing protein</fullName>
    </recommendedName>
</protein>
<keyword evidence="3" id="KW-1185">Reference proteome</keyword>
<dbReference type="RefSeq" id="WP_076441549.1">
    <property type="nucleotide sequence ID" value="NZ_FTNI01000035.1"/>
</dbReference>
<reference evidence="3" key="1">
    <citation type="submission" date="2017-01" db="EMBL/GenBank/DDBJ databases">
        <authorList>
            <person name="Varghese N."/>
            <person name="Submissions S."/>
        </authorList>
    </citation>
    <scope>NUCLEOTIDE SEQUENCE [LARGE SCALE GENOMIC DNA]</scope>
    <source>
        <strain evidence="3">ATCC 12950</strain>
    </source>
</reference>
<dbReference type="InterPro" id="IPR007278">
    <property type="entry name" value="DUF397"/>
</dbReference>
<dbReference type="AlphaFoldDB" id="A0A1N7H0K1"/>
<organism evidence="2 3">
    <name type="scientific">Microbispora rosea</name>
    <dbReference type="NCBI Taxonomy" id="58117"/>
    <lineage>
        <taxon>Bacteria</taxon>
        <taxon>Bacillati</taxon>
        <taxon>Actinomycetota</taxon>
        <taxon>Actinomycetes</taxon>
        <taxon>Streptosporangiales</taxon>
        <taxon>Streptosporangiaceae</taxon>
        <taxon>Microbispora</taxon>
    </lineage>
</organism>
<name>A0A1N7H0K1_9ACTN</name>
<dbReference type="OrthoDB" id="3542928at2"/>
<dbReference type="EMBL" id="FTNI01000035">
    <property type="protein sequence ID" value="SIS18290.1"/>
    <property type="molecule type" value="Genomic_DNA"/>
</dbReference>
<feature type="domain" description="DUF397" evidence="1">
    <location>
        <begin position="14"/>
        <end position="60"/>
    </location>
</feature>
<dbReference type="Proteomes" id="UP000186096">
    <property type="component" value="Unassembled WGS sequence"/>
</dbReference>
<gene>
    <name evidence="2" type="ORF">SAMN05421833_1355</name>
</gene>
<evidence type="ECO:0000313" key="2">
    <source>
        <dbReference type="EMBL" id="SIS18290.1"/>
    </source>
</evidence>
<sequence length="67" mass="7500">MADEPPFRDLRWRSACSGGNCVEVTFEGRHVSVRDGKRGDESPILTFTLEEWKAFVEGVKGGRFDPA</sequence>